<dbReference type="SUPFAM" id="SSF52821">
    <property type="entry name" value="Rhodanese/Cell cycle control phosphatase"/>
    <property type="match status" value="1"/>
</dbReference>
<keyword evidence="1" id="KW-0472">Membrane</keyword>
<dbReference type="SMART" id="SM00450">
    <property type="entry name" value="RHOD"/>
    <property type="match status" value="1"/>
</dbReference>
<proteinExistence type="predicted"/>
<keyword evidence="4" id="KW-1185">Reference proteome</keyword>
<evidence type="ECO:0000256" key="1">
    <source>
        <dbReference type="SAM" id="Phobius"/>
    </source>
</evidence>
<keyword evidence="1" id="KW-1133">Transmembrane helix</keyword>
<feature type="transmembrane region" description="Helical" evidence="1">
    <location>
        <begin position="162"/>
        <end position="185"/>
    </location>
</feature>
<feature type="domain" description="Rhodanese" evidence="2">
    <location>
        <begin position="263"/>
        <end position="356"/>
    </location>
</feature>
<name>A0ABM7WSF8_9BACT</name>
<dbReference type="Pfam" id="PF00581">
    <property type="entry name" value="Rhodanese"/>
    <property type="match status" value="1"/>
</dbReference>
<keyword evidence="1" id="KW-0812">Transmembrane</keyword>
<dbReference type="RefSeq" id="WP_248359980.1">
    <property type="nucleotide sequence ID" value="NZ_AP025591.1"/>
</dbReference>
<dbReference type="EMBL" id="AP025591">
    <property type="protein sequence ID" value="BDG02363.1"/>
    <property type="molecule type" value="Genomic_DNA"/>
</dbReference>
<gene>
    <name evidence="3" type="ORF">AMOR_13590</name>
</gene>
<protein>
    <recommendedName>
        <fullName evidence="2">Rhodanese domain-containing protein</fullName>
    </recommendedName>
</protein>
<feature type="transmembrane region" description="Helical" evidence="1">
    <location>
        <begin position="6"/>
        <end position="28"/>
    </location>
</feature>
<feature type="transmembrane region" description="Helical" evidence="1">
    <location>
        <begin position="121"/>
        <end position="142"/>
    </location>
</feature>
<evidence type="ECO:0000259" key="2">
    <source>
        <dbReference type="PROSITE" id="PS50206"/>
    </source>
</evidence>
<reference evidence="4" key="1">
    <citation type="journal article" date="2022" name="Int. J. Syst. Evol. Microbiol.">
        <title>Anaeromyxobacter oryzae sp. nov., Anaeromyxobacter diazotrophicus sp. nov. and Anaeromyxobacter paludicola sp. nov., isolated from paddy soils.</title>
        <authorList>
            <person name="Itoh H."/>
            <person name="Xu Z."/>
            <person name="Mise K."/>
            <person name="Masuda Y."/>
            <person name="Ushijima N."/>
            <person name="Hayakawa C."/>
            <person name="Shiratori Y."/>
            <person name="Senoo K."/>
        </authorList>
    </citation>
    <scope>NUCLEOTIDE SEQUENCE [LARGE SCALE GENOMIC DNA]</scope>
    <source>
        <strain evidence="4">Red232</strain>
    </source>
</reference>
<dbReference type="InterPro" id="IPR001763">
    <property type="entry name" value="Rhodanese-like_dom"/>
</dbReference>
<sequence>MAPFHLTAGTLGYALTFGAIGFGFGAVLEMGGFGDTRKLAAQFYLRDMTVLKVMFTGIIVAAVLIAGASTLGLLDMSRVWVNPTYLWPGIVGGLVMGVGFIIGGFCPGTSVVAASTLKIDGMVFLLGALFGVYLFGETVSSFEPFFLSSYMGRFTLDQWLGVPMNVAVLLVVAAALLLFWGAELLERHFGRGEPWSAIAARPRSAGKLAGAAVLVAASLVLVVRGQPTPSQRWAWTPADVKRSVDDRSMFVHPAEVVALRKDINVATVVLDLRDEHDFNLFHVGGARRVDPEALLRPEQYQRLLDQPASTVTFLVGNGEAAALDAWKALKAVGVANLYVVEGGVNHWLELYPVPDCVAERTAPAAGDALAYRFAYATGDTEPSAWPELESSRGFRRACDAGVSRGEDGHHSGESAWPVYAFTKHVKLQTKAAVKGGCG</sequence>
<dbReference type="InterPro" id="IPR036873">
    <property type="entry name" value="Rhodanese-like_dom_sf"/>
</dbReference>
<dbReference type="PROSITE" id="PS50206">
    <property type="entry name" value="RHODANESE_3"/>
    <property type="match status" value="1"/>
</dbReference>
<evidence type="ECO:0000313" key="4">
    <source>
        <dbReference type="Proteomes" id="UP001162891"/>
    </source>
</evidence>
<evidence type="ECO:0000313" key="3">
    <source>
        <dbReference type="EMBL" id="BDG02363.1"/>
    </source>
</evidence>
<accession>A0ABM7WSF8</accession>
<dbReference type="Gene3D" id="3.40.250.10">
    <property type="entry name" value="Rhodanese-like domain"/>
    <property type="match status" value="1"/>
</dbReference>
<dbReference type="Pfam" id="PF04143">
    <property type="entry name" value="Sulf_transp"/>
    <property type="match status" value="1"/>
</dbReference>
<organism evidence="3 4">
    <name type="scientific">Anaeromyxobacter oryzae</name>
    <dbReference type="NCBI Taxonomy" id="2918170"/>
    <lineage>
        <taxon>Bacteria</taxon>
        <taxon>Pseudomonadati</taxon>
        <taxon>Myxococcota</taxon>
        <taxon>Myxococcia</taxon>
        <taxon>Myxococcales</taxon>
        <taxon>Cystobacterineae</taxon>
        <taxon>Anaeromyxobacteraceae</taxon>
        <taxon>Anaeromyxobacter</taxon>
    </lineage>
</organism>
<dbReference type="InterPro" id="IPR007272">
    <property type="entry name" value="Sulf_transp_TsuA/YedE"/>
</dbReference>
<dbReference type="Proteomes" id="UP001162891">
    <property type="component" value="Chromosome"/>
</dbReference>
<feature type="transmembrane region" description="Helical" evidence="1">
    <location>
        <begin position="49"/>
        <end position="74"/>
    </location>
</feature>
<feature type="transmembrane region" description="Helical" evidence="1">
    <location>
        <begin position="86"/>
        <end position="114"/>
    </location>
</feature>